<evidence type="ECO:0000256" key="8">
    <source>
        <dbReference type="SAM" id="SignalP"/>
    </source>
</evidence>
<dbReference type="InterPro" id="IPR036514">
    <property type="entry name" value="SGNH_hydro_sf"/>
</dbReference>
<evidence type="ECO:0008006" key="11">
    <source>
        <dbReference type="Google" id="ProtNLM"/>
    </source>
</evidence>
<keyword evidence="3" id="KW-0964">Secreted</keyword>
<feature type="chain" id="PRO_5045438213" description="GDSL esterase/lipase" evidence="8">
    <location>
        <begin position="24"/>
        <end position="298"/>
    </location>
</feature>
<keyword evidence="7" id="KW-0443">Lipid metabolism</keyword>
<reference evidence="9 10" key="1">
    <citation type="journal article" date="2024" name="G3 (Bethesda)">
        <title>Genome assembly of Hibiscus sabdariffa L. provides insights into metabolisms of medicinal natural products.</title>
        <authorList>
            <person name="Kim T."/>
        </authorList>
    </citation>
    <scope>NUCLEOTIDE SEQUENCE [LARGE SCALE GENOMIC DNA]</scope>
    <source>
        <strain evidence="9">TK-2024</strain>
        <tissue evidence="9">Old leaves</tissue>
    </source>
</reference>
<evidence type="ECO:0000313" key="9">
    <source>
        <dbReference type="EMBL" id="KAK8492619.1"/>
    </source>
</evidence>
<proteinExistence type="inferred from homology"/>
<dbReference type="Proteomes" id="UP001396334">
    <property type="component" value="Unassembled WGS sequence"/>
</dbReference>
<evidence type="ECO:0000256" key="2">
    <source>
        <dbReference type="ARBA" id="ARBA00008668"/>
    </source>
</evidence>
<protein>
    <recommendedName>
        <fullName evidence="11">GDSL esterase/lipase</fullName>
    </recommendedName>
</protein>
<evidence type="ECO:0000256" key="4">
    <source>
        <dbReference type="ARBA" id="ARBA00022729"/>
    </source>
</evidence>
<sequence length="298" mass="33768">MTRIMNSILIFFLFLLFAPLDLARVVTVPPFNISKESFLKTLSLENTKIDLPALYVFGDSFVDEGNNEHFNIQFHRNYTPYGIDFGGKPTGRYTNGRTVVDFIAQIVGLPFPPPVLSLSKKDKRIPQTGLNYACGFTGILDLTPPPTLYRLGARKFVINNLDPTGCEPHQIVHEKCWDQANDRALLFNKRLSHLLKDLQSTLPGSKFVLVDLYKIFQDVYASPASYGFRNVMGTCCSKLDEGRTKACIPRVAPCKDRNAYVFFDPFNPTESIHFIWARRMLNDSSVTYPVNLIQLIQS</sequence>
<dbReference type="PANTHER" id="PTHR45650:SF24">
    <property type="entry name" value="GDSL ESTERASE_LIPASE 7-LIKE"/>
    <property type="match status" value="1"/>
</dbReference>
<accession>A0ABR2AHC2</accession>
<gene>
    <name evidence="9" type="ORF">V6N11_030841</name>
</gene>
<comment type="similarity">
    <text evidence="2">Belongs to the 'GDSL' lipolytic enzyme family.</text>
</comment>
<name>A0ABR2AHC2_9ROSI</name>
<evidence type="ECO:0000256" key="7">
    <source>
        <dbReference type="ARBA" id="ARBA00023098"/>
    </source>
</evidence>
<feature type="signal peptide" evidence="8">
    <location>
        <begin position="1"/>
        <end position="23"/>
    </location>
</feature>
<evidence type="ECO:0000256" key="3">
    <source>
        <dbReference type="ARBA" id="ARBA00022525"/>
    </source>
</evidence>
<dbReference type="PANTHER" id="PTHR45650">
    <property type="entry name" value="GDSL-LIKE LIPASE/ACYLHYDROLASE-RELATED"/>
    <property type="match status" value="1"/>
</dbReference>
<evidence type="ECO:0000256" key="1">
    <source>
        <dbReference type="ARBA" id="ARBA00004613"/>
    </source>
</evidence>
<evidence type="ECO:0000313" key="10">
    <source>
        <dbReference type="Proteomes" id="UP001396334"/>
    </source>
</evidence>
<dbReference type="EMBL" id="JBBPBN010000245">
    <property type="protein sequence ID" value="KAK8492619.1"/>
    <property type="molecule type" value="Genomic_DNA"/>
</dbReference>
<dbReference type="InterPro" id="IPR051238">
    <property type="entry name" value="GDSL_esterase/lipase"/>
</dbReference>
<keyword evidence="5" id="KW-0378">Hydrolase</keyword>
<keyword evidence="10" id="KW-1185">Reference proteome</keyword>
<dbReference type="Gene3D" id="3.40.50.1110">
    <property type="entry name" value="SGNH hydrolase"/>
    <property type="match status" value="2"/>
</dbReference>
<keyword evidence="6" id="KW-0442">Lipid degradation</keyword>
<dbReference type="InterPro" id="IPR001087">
    <property type="entry name" value="GDSL"/>
</dbReference>
<dbReference type="Pfam" id="PF00657">
    <property type="entry name" value="Lipase_GDSL"/>
    <property type="match status" value="1"/>
</dbReference>
<keyword evidence="4 8" id="KW-0732">Signal</keyword>
<organism evidence="9 10">
    <name type="scientific">Hibiscus sabdariffa</name>
    <name type="common">roselle</name>
    <dbReference type="NCBI Taxonomy" id="183260"/>
    <lineage>
        <taxon>Eukaryota</taxon>
        <taxon>Viridiplantae</taxon>
        <taxon>Streptophyta</taxon>
        <taxon>Embryophyta</taxon>
        <taxon>Tracheophyta</taxon>
        <taxon>Spermatophyta</taxon>
        <taxon>Magnoliopsida</taxon>
        <taxon>eudicotyledons</taxon>
        <taxon>Gunneridae</taxon>
        <taxon>Pentapetalae</taxon>
        <taxon>rosids</taxon>
        <taxon>malvids</taxon>
        <taxon>Malvales</taxon>
        <taxon>Malvaceae</taxon>
        <taxon>Malvoideae</taxon>
        <taxon>Hibiscus</taxon>
    </lineage>
</organism>
<comment type="caution">
    <text evidence="9">The sequence shown here is derived from an EMBL/GenBank/DDBJ whole genome shotgun (WGS) entry which is preliminary data.</text>
</comment>
<evidence type="ECO:0000256" key="5">
    <source>
        <dbReference type="ARBA" id="ARBA00022801"/>
    </source>
</evidence>
<evidence type="ECO:0000256" key="6">
    <source>
        <dbReference type="ARBA" id="ARBA00022963"/>
    </source>
</evidence>
<comment type="subcellular location">
    <subcellularLocation>
        <location evidence="1">Secreted</location>
    </subcellularLocation>
</comment>